<dbReference type="Proteomes" id="UP000237271">
    <property type="component" value="Unassembled WGS sequence"/>
</dbReference>
<dbReference type="AlphaFoldDB" id="A0A2P4YUE0"/>
<dbReference type="GO" id="GO:0000981">
    <property type="term" value="F:DNA-binding transcription factor activity, RNA polymerase II-specific"/>
    <property type="evidence" value="ECO:0007669"/>
    <property type="project" value="TreeGrafter"/>
</dbReference>
<keyword evidence="1" id="KW-0238">DNA-binding</keyword>
<keyword evidence="4" id="KW-1185">Reference proteome</keyword>
<evidence type="ECO:0000259" key="2">
    <source>
        <dbReference type="Pfam" id="PF12550"/>
    </source>
</evidence>
<dbReference type="OrthoDB" id="120763at2759"/>
<evidence type="ECO:0000313" key="3">
    <source>
        <dbReference type="EMBL" id="POM81414.1"/>
    </source>
</evidence>
<dbReference type="GO" id="GO:0000978">
    <property type="term" value="F:RNA polymerase II cis-regulatory region sequence-specific DNA binding"/>
    <property type="evidence" value="ECO:0007669"/>
    <property type="project" value="TreeGrafter"/>
</dbReference>
<name>A0A2P4YUE0_9STRA</name>
<evidence type="ECO:0000256" key="1">
    <source>
        <dbReference type="ARBA" id="ARBA00023125"/>
    </source>
</evidence>
<proteinExistence type="predicted"/>
<evidence type="ECO:0000313" key="4">
    <source>
        <dbReference type="Proteomes" id="UP000237271"/>
    </source>
</evidence>
<feature type="domain" description="Transcription activator GCR1-like" evidence="2">
    <location>
        <begin position="363"/>
        <end position="425"/>
    </location>
</feature>
<dbReference type="InterPro" id="IPR022210">
    <property type="entry name" value="TF_GCR1-like"/>
</dbReference>
<dbReference type="SUPFAM" id="SSF47823">
    <property type="entry name" value="lambda integrase-like, N-terminal domain"/>
    <property type="match status" value="1"/>
</dbReference>
<dbReference type="GO" id="GO:0060963">
    <property type="term" value="P:positive regulation of ribosomal protein gene transcription by RNA polymerase II"/>
    <property type="evidence" value="ECO:0007669"/>
    <property type="project" value="TreeGrafter"/>
</dbReference>
<dbReference type="Gene3D" id="1.10.443.20">
    <property type="entry name" value="Centromere DNA-binding protein complex CBF3 subunit, domain 2"/>
    <property type="match status" value="2"/>
</dbReference>
<organism evidence="3 4">
    <name type="scientific">Phytophthora palmivora</name>
    <dbReference type="NCBI Taxonomy" id="4796"/>
    <lineage>
        <taxon>Eukaryota</taxon>
        <taxon>Sar</taxon>
        <taxon>Stramenopiles</taxon>
        <taxon>Oomycota</taxon>
        <taxon>Peronosporomycetes</taxon>
        <taxon>Peronosporales</taxon>
        <taxon>Peronosporaceae</taxon>
        <taxon>Phytophthora</taxon>
    </lineage>
</organism>
<dbReference type="InterPro" id="IPR052146">
    <property type="entry name" value="HOT1"/>
</dbReference>
<feature type="non-terminal residue" evidence="3">
    <location>
        <position position="1"/>
    </location>
</feature>
<accession>A0A2P4YUE0</accession>
<dbReference type="Gene3D" id="1.10.150.130">
    <property type="match status" value="1"/>
</dbReference>
<dbReference type="EMBL" id="NCKW01000086">
    <property type="protein sequence ID" value="POM81414.1"/>
    <property type="molecule type" value="Genomic_DNA"/>
</dbReference>
<reference evidence="3 4" key="1">
    <citation type="journal article" date="2017" name="Genome Biol. Evol.">
        <title>Phytophthora megakarya and P. palmivora, closely related causal agents of cacao black pod rot, underwent increases in genome sizes and gene numbers by different mechanisms.</title>
        <authorList>
            <person name="Ali S.S."/>
            <person name="Shao J."/>
            <person name="Lary D.J."/>
            <person name="Kronmiller B."/>
            <person name="Shen D."/>
            <person name="Strem M.D."/>
            <person name="Amoako-Attah I."/>
            <person name="Akrofi A.Y."/>
            <person name="Begoude B.A."/>
            <person name="Ten Hoopen G.M."/>
            <person name="Coulibaly K."/>
            <person name="Kebe B.I."/>
            <person name="Melnick R.L."/>
            <person name="Guiltinan M.J."/>
            <person name="Tyler B.M."/>
            <person name="Meinhardt L.W."/>
            <person name="Bailey B.A."/>
        </authorList>
    </citation>
    <scope>NUCLEOTIDE SEQUENCE [LARGE SCALE GENOMIC DNA]</scope>
    <source>
        <strain evidence="4">sbr112.9</strain>
    </source>
</reference>
<dbReference type="Pfam" id="PF12550">
    <property type="entry name" value="GCR1_C"/>
    <property type="match status" value="1"/>
</dbReference>
<protein>
    <recommendedName>
        <fullName evidence="2">Transcription activator GCR1-like domain-containing protein</fullName>
    </recommendedName>
</protein>
<dbReference type="InterPro" id="IPR010998">
    <property type="entry name" value="Integrase_recombinase_N"/>
</dbReference>
<dbReference type="PANTHER" id="PTHR37784:SF4">
    <property type="entry name" value="TRANSCRIPTION FACTOR-LIKE PROTEIN EUC1"/>
    <property type="match status" value="1"/>
</dbReference>
<dbReference type="PANTHER" id="PTHR37784">
    <property type="entry name" value="PROTEIN MSN1"/>
    <property type="match status" value="1"/>
</dbReference>
<comment type="caution">
    <text evidence="3">The sequence shown here is derived from an EMBL/GenBank/DDBJ whole genome shotgun (WGS) entry which is preliminary data.</text>
</comment>
<dbReference type="InterPro" id="IPR038279">
    <property type="entry name" value="Ndc10_dom2_sf"/>
</dbReference>
<gene>
    <name evidence="3" type="ORF">PHPALM_617</name>
</gene>
<sequence>VELEESANATLDRCRGARPVNTTRAYAPKLREFNVWCDRKGFHEITRYQVTTSQINLFLQEDVVDRKTRVKGSDRKVGVRTVEMYVNAKSDLYNDQQSRGANAHPHTRNSLIKALLGSLKREMHEKNKREYADRGIGSLLNRYCTTNELVSISRYYMNLNTGSDLRNRMSHFLCHSCLLRGKSAPNLELPDLFSVVLENEGFTESRALVMIMGQGKTNQYGRREFGLCIRHTNVEVYAVLLRIVHPKHKLWSFPPFNSSAFDIFATQLKDKIATEQAPQTTNLCALVLDLVNHLKQQQQQQTLSQIESKINEVGTSVLSIKETITQLTSVNTTVCLRVGLGGQNNSTAASEPPSYQSPFPSTYKLLRSLKTVHQVWQECPTRINGGPAVCELEERHGLSWRTNSAEKRFFFRGKCIIDRIILITQQ</sequence>